<proteinExistence type="predicted"/>
<accession>A0A183SAP1</accession>
<feature type="region of interest" description="Disordered" evidence="1">
    <location>
        <begin position="1"/>
        <end position="47"/>
    </location>
</feature>
<dbReference type="AlphaFoldDB" id="A0A183SAP1"/>
<reference evidence="4" key="1">
    <citation type="submission" date="2016-06" db="UniProtKB">
        <authorList>
            <consortium name="WormBaseParasite"/>
        </authorList>
    </citation>
    <scope>IDENTIFICATION</scope>
</reference>
<gene>
    <name evidence="2" type="ORF">SSLN_LOCUS1289</name>
</gene>
<dbReference type="WBParaSite" id="SSLN_0000134101-mRNA-1">
    <property type="protein sequence ID" value="SSLN_0000134101-mRNA-1"/>
    <property type="gene ID" value="SSLN_0000134101"/>
</dbReference>
<evidence type="ECO:0000313" key="4">
    <source>
        <dbReference type="WBParaSite" id="SSLN_0000134101-mRNA-1"/>
    </source>
</evidence>
<organism evidence="4">
    <name type="scientific">Schistocephalus solidus</name>
    <name type="common">Tapeworm</name>
    <dbReference type="NCBI Taxonomy" id="70667"/>
    <lineage>
        <taxon>Eukaryota</taxon>
        <taxon>Metazoa</taxon>
        <taxon>Spiralia</taxon>
        <taxon>Lophotrochozoa</taxon>
        <taxon>Platyhelminthes</taxon>
        <taxon>Cestoda</taxon>
        <taxon>Eucestoda</taxon>
        <taxon>Diphyllobothriidea</taxon>
        <taxon>Diphyllobothriidae</taxon>
        <taxon>Schistocephalus</taxon>
    </lineage>
</organism>
<keyword evidence="3" id="KW-1185">Reference proteome</keyword>
<dbReference type="Proteomes" id="UP000275846">
    <property type="component" value="Unassembled WGS sequence"/>
</dbReference>
<evidence type="ECO:0000256" key="1">
    <source>
        <dbReference type="SAM" id="MobiDB-lite"/>
    </source>
</evidence>
<feature type="region of interest" description="Disordered" evidence="1">
    <location>
        <begin position="203"/>
        <end position="237"/>
    </location>
</feature>
<feature type="compositionally biased region" description="Basic and acidic residues" evidence="1">
    <location>
        <begin position="205"/>
        <end position="224"/>
    </location>
</feature>
<name>A0A183SAP1_SCHSO</name>
<evidence type="ECO:0000313" key="2">
    <source>
        <dbReference type="EMBL" id="VDL87370.1"/>
    </source>
</evidence>
<dbReference type="EMBL" id="UYSU01002242">
    <property type="protein sequence ID" value="VDL87370.1"/>
    <property type="molecule type" value="Genomic_DNA"/>
</dbReference>
<sequence length="237" mass="26709">MERQDIGHGSPGADRNPQHPRHAEASAIATERPPDENGRRVTTQKTSLQRCRYGAHISLLIACYPHHRNHKHRRHQVYHHQRWGISPFRENSLLQGSVQTIEENVDEDLSGNFQQRDSLVIITELQVPFLLVKMNDGRVFGILRNLSLVPHLLEERCELVHQWVSPMRVNLSRARAHARLPIGGGGKDDGTLVENALDMLQSSRQDSHLRSEQRPAIGTEKRGGAFDGRSVYSLGGG</sequence>
<reference evidence="2 3" key="2">
    <citation type="submission" date="2018-11" db="EMBL/GenBank/DDBJ databases">
        <authorList>
            <consortium name="Pathogen Informatics"/>
        </authorList>
    </citation>
    <scope>NUCLEOTIDE SEQUENCE [LARGE SCALE GENOMIC DNA]</scope>
    <source>
        <strain evidence="2 3">NST_G2</strain>
    </source>
</reference>
<protein>
    <submittedName>
        <fullName evidence="4">CBS domain-containing protein</fullName>
    </submittedName>
</protein>
<evidence type="ECO:0000313" key="3">
    <source>
        <dbReference type="Proteomes" id="UP000275846"/>
    </source>
</evidence>